<evidence type="ECO:0008006" key="5">
    <source>
        <dbReference type="Google" id="ProtNLM"/>
    </source>
</evidence>
<dbReference type="Proteomes" id="UP001652661">
    <property type="component" value="Chromosome X"/>
</dbReference>
<reference evidence="4" key="1">
    <citation type="submission" date="2025-08" db="UniProtKB">
        <authorList>
            <consortium name="RefSeq"/>
        </authorList>
    </citation>
    <scope>IDENTIFICATION</scope>
    <source>
        <strain evidence="4">14028-0561.14</strain>
        <tissue evidence="4">Whole fly</tissue>
    </source>
</reference>
<feature type="compositionally biased region" description="Low complexity" evidence="1">
    <location>
        <begin position="614"/>
        <end position="627"/>
    </location>
</feature>
<feature type="chain" id="PRO_5028294511" description="Mucin-5AC" evidence="2">
    <location>
        <begin position="25"/>
        <end position="678"/>
    </location>
</feature>
<evidence type="ECO:0000313" key="4">
    <source>
        <dbReference type="RefSeq" id="XP_017017405.1"/>
    </source>
</evidence>
<evidence type="ECO:0000256" key="1">
    <source>
        <dbReference type="SAM" id="MobiDB-lite"/>
    </source>
</evidence>
<organism evidence="3 4">
    <name type="scientific">Drosophila kikkawai</name>
    <name type="common">Fruit fly</name>
    <dbReference type="NCBI Taxonomy" id="30033"/>
    <lineage>
        <taxon>Eukaryota</taxon>
        <taxon>Metazoa</taxon>
        <taxon>Ecdysozoa</taxon>
        <taxon>Arthropoda</taxon>
        <taxon>Hexapoda</taxon>
        <taxon>Insecta</taxon>
        <taxon>Pterygota</taxon>
        <taxon>Neoptera</taxon>
        <taxon>Endopterygota</taxon>
        <taxon>Diptera</taxon>
        <taxon>Brachycera</taxon>
        <taxon>Muscomorpha</taxon>
        <taxon>Ephydroidea</taxon>
        <taxon>Drosophilidae</taxon>
        <taxon>Drosophila</taxon>
        <taxon>Sophophora</taxon>
    </lineage>
</organism>
<name>A0A6P4HPC2_DROKI</name>
<evidence type="ECO:0000313" key="3">
    <source>
        <dbReference type="Proteomes" id="UP001652661"/>
    </source>
</evidence>
<keyword evidence="3" id="KW-1185">Reference proteome</keyword>
<feature type="compositionally biased region" description="Low complexity" evidence="1">
    <location>
        <begin position="362"/>
        <end position="376"/>
    </location>
</feature>
<keyword evidence="2" id="KW-0732">Signal</keyword>
<dbReference type="GeneID" id="108071233"/>
<evidence type="ECO:0000256" key="2">
    <source>
        <dbReference type="SAM" id="SignalP"/>
    </source>
</evidence>
<dbReference type="AlphaFoldDB" id="A0A6P4HPC2"/>
<feature type="region of interest" description="Disordered" evidence="1">
    <location>
        <begin position="517"/>
        <end position="553"/>
    </location>
</feature>
<feature type="compositionally biased region" description="Basic and acidic residues" evidence="1">
    <location>
        <begin position="596"/>
        <end position="611"/>
    </location>
</feature>
<dbReference type="OrthoDB" id="6925743at2759"/>
<feature type="region of interest" description="Disordered" evidence="1">
    <location>
        <begin position="358"/>
        <end position="414"/>
    </location>
</feature>
<dbReference type="RefSeq" id="XP_017017405.1">
    <property type="nucleotide sequence ID" value="XM_017161916.3"/>
</dbReference>
<accession>A0A6P4HPC2</accession>
<feature type="signal peptide" evidence="2">
    <location>
        <begin position="1"/>
        <end position="24"/>
    </location>
</feature>
<feature type="compositionally biased region" description="Low complexity" evidence="1">
    <location>
        <begin position="576"/>
        <end position="585"/>
    </location>
</feature>
<feature type="compositionally biased region" description="Polar residues" evidence="1">
    <location>
        <begin position="389"/>
        <end position="402"/>
    </location>
</feature>
<protein>
    <recommendedName>
        <fullName evidence="5">Mucin-5AC</fullName>
    </recommendedName>
</protein>
<gene>
    <name evidence="4" type="primary">LOC108071233</name>
</gene>
<proteinExistence type="predicted"/>
<sequence length="678" mass="75214">MRKRNLCLCRLLPVLMAILPLGGAIVGAGRDLLLTPRRGHQLNGKRIFYEEEKEQEDLLRRRNPSELRQRPWERTLKHVTYVTLFTDAAVNAASGNVSQLHEYHDFLQTPYLPANPQSDALAGSPSSRFGDIITLAKGYLEQLGTGQSNATTYRFVEGGTCFQLKCQATSNQRRRALWQVQRIRHRDGDSGGRPFHYEMKFSVTPLESQAWQPHQPMSYIQKESDYPGSFGRFTREPSFAQRRQDRPAAAAEQSQATFVHGIFQPAPSLPLPPAVPPKLNIGEYLKGSPKIELFPGLFNLGLRPNYVAPTTYRPNYPAVERFPHNNELSGGNDATPGGVTHHFHHHFYVAPGTGDSELTYRLPSSPSSDPSDLTTPKSHPLAGFYPPHQTVQFPNSHSGSSESVEDQREQDHDQAVHLRTPQIYGQASKYQTAKLPPLLIYAGANDEDKSFVQSEPLEETVYRYSEPDPLYVHQNPIDVLPDKQQEQQPEIELVIGEQERKGSSLEQPELVTTAAPSTTTEAIEASSSSTTTTSAITPHVNPTTSSTNFVSTSTHFSPLRSLSRYRTTPRITAGKSTTTTTSTTTEPPISKWAKRRKEEDSKAKSSLRHEAFIAASSTTTTTTEAAATPPPRPVVEVLTQKSVSRSVSIKVGENGEEIPILVDDEENEVKPVVVTPKL</sequence>
<feature type="region of interest" description="Disordered" evidence="1">
    <location>
        <begin position="569"/>
        <end position="633"/>
    </location>
</feature>
<feature type="compositionally biased region" description="Basic and acidic residues" evidence="1">
    <location>
        <begin position="405"/>
        <end position="414"/>
    </location>
</feature>